<protein>
    <submittedName>
        <fullName evidence="2">Uncharacterized protein</fullName>
    </submittedName>
</protein>
<feature type="region of interest" description="Disordered" evidence="1">
    <location>
        <begin position="1"/>
        <end position="39"/>
    </location>
</feature>
<name>A0ABS6YJ83_9ACTN</name>
<evidence type="ECO:0000313" key="3">
    <source>
        <dbReference type="Proteomes" id="UP001197114"/>
    </source>
</evidence>
<reference evidence="2 3" key="1">
    <citation type="submission" date="2019-11" db="EMBL/GenBank/DDBJ databases">
        <authorList>
            <person name="Ay H."/>
        </authorList>
    </citation>
    <scope>NUCLEOTIDE SEQUENCE [LARGE SCALE GENOMIC DNA]</scope>
    <source>
        <strain evidence="2 3">BG9H</strain>
    </source>
</reference>
<sequence>MNDKASSRADDGSENVNAEEDNSPGAVEEGDGMPAATASADLAAMHAAFTALEPLEARGRTRALAWLADALDVEAMPRGTVRGEPVLPAVPTGTGVTAVIASEGGAPSPREFVSRKRPASNVERVACLAYYLDRYRSTPHFRTPDIVDLNTEAAGPKFGNPSRDMDNADRGSGFLVTAGKGTKQLSVRGEALVEALPDKDAVRAALREHPHRARKRDAGNKKPQVNGGTSGD</sequence>
<dbReference type="RefSeq" id="WP_219687128.1">
    <property type="nucleotide sequence ID" value="NZ_WMBF01000015.1"/>
</dbReference>
<proteinExistence type="predicted"/>
<feature type="region of interest" description="Disordered" evidence="1">
    <location>
        <begin position="201"/>
        <end position="232"/>
    </location>
</feature>
<accession>A0ABS6YJ83</accession>
<evidence type="ECO:0000313" key="2">
    <source>
        <dbReference type="EMBL" id="MBW5420626.1"/>
    </source>
</evidence>
<keyword evidence="3" id="KW-1185">Reference proteome</keyword>
<feature type="compositionally biased region" description="Basic and acidic residues" evidence="1">
    <location>
        <begin position="1"/>
        <end position="11"/>
    </location>
</feature>
<comment type="caution">
    <text evidence="2">The sequence shown here is derived from an EMBL/GenBank/DDBJ whole genome shotgun (WGS) entry which is preliminary data.</text>
</comment>
<dbReference type="Proteomes" id="UP001197114">
    <property type="component" value="Unassembled WGS sequence"/>
</dbReference>
<evidence type="ECO:0000256" key="1">
    <source>
        <dbReference type="SAM" id="MobiDB-lite"/>
    </source>
</evidence>
<organism evidence="2 3">
    <name type="scientific">Streptomyces anatolicus</name>
    <dbReference type="NCBI Taxonomy" id="2675858"/>
    <lineage>
        <taxon>Bacteria</taxon>
        <taxon>Bacillati</taxon>
        <taxon>Actinomycetota</taxon>
        <taxon>Actinomycetes</taxon>
        <taxon>Kitasatosporales</taxon>
        <taxon>Streptomycetaceae</taxon>
        <taxon>Streptomyces</taxon>
    </lineage>
</organism>
<gene>
    <name evidence="2" type="ORF">GKQ77_03450</name>
</gene>
<dbReference type="EMBL" id="WMBF01000015">
    <property type="protein sequence ID" value="MBW5420626.1"/>
    <property type="molecule type" value="Genomic_DNA"/>
</dbReference>